<sequence>MDERAAAEVYDVVMVDRDGGPLRRAARWGGTIVAGLLDGSGMAPAVSELSIRSDGVELRRVAANDVSELADLHDRILLQLETTTPEEFAESWDLPAH</sequence>
<dbReference type="Proteomes" id="UP000549913">
    <property type="component" value="Unassembled WGS sequence"/>
</dbReference>
<gene>
    <name evidence="1" type="ORF">BJ984_000616</name>
</gene>
<accession>A0A852S873</accession>
<proteinExistence type="predicted"/>
<protein>
    <submittedName>
        <fullName evidence="1">Uncharacterized protein</fullName>
    </submittedName>
</protein>
<dbReference type="EMBL" id="JACCBM010000001">
    <property type="protein sequence ID" value="NYD69458.1"/>
    <property type="molecule type" value="Genomic_DNA"/>
</dbReference>
<name>A0A852S873_9MICO</name>
<evidence type="ECO:0000313" key="1">
    <source>
        <dbReference type="EMBL" id="NYD69458.1"/>
    </source>
</evidence>
<evidence type="ECO:0000313" key="2">
    <source>
        <dbReference type="Proteomes" id="UP000549913"/>
    </source>
</evidence>
<dbReference type="RefSeq" id="WP_179546785.1">
    <property type="nucleotide sequence ID" value="NZ_BSEW01000001.1"/>
</dbReference>
<comment type="caution">
    <text evidence="1">The sequence shown here is derived from an EMBL/GenBank/DDBJ whole genome shotgun (WGS) entry which is preliminary data.</text>
</comment>
<dbReference type="AlphaFoldDB" id="A0A852S873"/>
<organism evidence="1 2">
    <name type="scientific">Herbiconiux flava</name>
    <dbReference type="NCBI Taxonomy" id="881268"/>
    <lineage>
        <taxon>Bacteria</taxon>
        <taxon>Bacillati</taxon>
        <taxon>Actinomycetota</taxon>
        <taxon>Actinomycetes</taxon>
        <taxon>Micrococcales</taxon>
        <taxon>Microbacteriaceae</taxon>
        <taxon>Herbiconiux</taxon>
    </lineage>
</organism>
<reference evidence="1 2" key="1">
    <citation type="submission" date="2020-07" db="EMBL/GenBank/DDBJ databases">
        <title>Sequencing the genomes of 1000 actinobacteria strains.</title>
        <authorList>
            <person name="Klenk H.-P."/>
        </authorList>
    </citation>
    <scope>NUCLEOTIDE SEQUENCE [LARGE SCALE GENOMIC DNA]</scope>
    <source>
        <strain evidence="1 2">DSM 26474</strain>
    </source>
</reference>
<keyword evidence="2" id="KW-1185">Reference proteome</keyword>